<dbReference type="EMBL" id="JWZX01003375">
    <property type="protein sequence ID" value="KOO21286.1"/>
    <property type="molecule type" value="Genomic_DNA"/>
</dbReference>
<dbReference type="SUPFAM" id="SSF48452">
    <property type="entry name" value="TPR-like"/>
    <property type="match status" value="1"/>
</dbReference>
<feature type="compositionally biased region" description="Pro residues" evidence="1">
    <location>
        <begin position="11"/>
        <end position="20"/>
    </location>
</feature>
<evidence type="ECO:0000313" key="4">
    <source>
        <dbReference type="Proteomes" id="UP000037460"/>
    </source>
</evidence>
<feature type="region of interest" description="Disordered" evidence="1">
    <location>
        <begin position="1"/>
        <end position="60"/>
    </location>
</feature>
<feature type="domain" description="Fe2OG dioxygenase" evidence="2">
    <location>
        <begin position="308"/>
        <end position="396"/>
    </location>
</feature>
<dbReference type="InterPro" id="IPR011990">
    <property type="entry name" value="TPR-like_helical_dom_sf"/>
</dbReference>
<dbReference type="GO" id="GO:0005739">
    <property type="term" value="C:mitochondrion"/>
    <property type="evidence" value="ECO:0007669"/>
    <property type="project" value="TreeGrafter"/>
</dbReference>
<protein>
    <recommendedName>
        <fullName evidence="2">Fe2OG dioxygenase domain-containing protein</fullName>
    </recommendedName>
</protein>
<dbReference type="SUPFAM" id="SSF47072">
    <property type="entry name" value="Cysteine alpha-hairpin motif"/>
    <property type="match status" value="1"/>
</dbReference>
<feature type="compositionally biased region" description="Low complexity" evidence="1">
    <location>
        <begin position="91"/>
        <end position="113"/>
    </location>
</feature>
<dbReference type="InterPro" id="IPR005123">
    <property type="entry name" value="Oxoglu/Fe-dep_dioxygenase_dom"/>
</dbReference>
<evidence type="ECO:0000256" key="1">
    <source>
        <dbReference type="SAM" id="MobiDB-lite"/>
    </source>
</evidence>
<organism evidence="3 4">
    <name type="scientific">Chrysochromulina tobinii</name>
    <dbReference type="NCBI Taxonomy" id="1460289"/>
    <lineage>
        <taxon>Eukaryota</taxon>
        <taxon>Haptista</taxon>
        <taxon>Haptophyta</taxon>
        <taxon>Prymnesiophyceae</taxon>
        <taxon>Prymnesiales</taxon>
        <taxon>Chrysochromulinaceae</taxon>
        <taxon>Chrysochromulina</taxon>
    </lineage>
</organism>
<dbReference type="GO" id="GO:0007005">
    <property type="term" value="P:mitochondrion organization"/>
    <property type="evidence" value="ECO:0007669"/>
    <property type="project" value="InterPro"/>
</dbReference>
<feature type="compositionally biased region" description="Low complexity" evidence="1">
    <location>
        <begin position="27"/>
        <end position="54"/>
    </location>
</feature>
<feature type="region of interest" description="Disordered" evidence="1">
    <location>
        <begin position="87"/>
        <end position="116"/>
    </location>
</feature>
<dbReference type="OrthoDB" id="69177at2759"/>
<sequence length="597" mass="63018">MGMGKKKAAAPAPPAPPPGPRFQNNTAARQAAAQQHAAPPATYGSQAAPPMMQPSGGGGMGMMGTMASSMAGSMAGSMIGHSLSGMMSGGAPAAQPAAAQQPTPAQAWAQSPQYGAPPSTVDPCMMQHKEFMMCMSSTGDNLDQCRHLFDAFKSCNLQNGKRNLAAHARDVSQSPQLGYTRIKLLPPVAELPPVTGYEVDRRATGMGSACPFAAHDPHGTSPLPLLFQTEAPLFSEQECQAIIDEGTAHIRGGGAGSGFTLADTNRNLAVASLPLTLAWLNNVGMPRVAALAGKCFGEWAIGPAKDLLIYRALVVQYEYAAGLTHQKVHRDGALVTCVVPLNDMSEYTGGGTYMESLGSAVVLPRGHALMQASALRHAGHAIESGQRWVLVLFIIAEQMKYGEHVRYFKARAQRAADEGDDETELRCLVLARALCDDQDHELLYDQAVAAHERHELPQALALYERARALEWRDPRVHTNLAVVRQQLGMAPETAPAMVPGHAAASSASGHVAPTRSAQTMRSETTRDGAPEAATRGLAPLERQAALKNGLHGESTRDGAPDAAAPLQCLEERLGPTSGTLLGTLEAGARPRAHGLYL</sequence>
<dbReference type="Proteomes" id="UP000037460">
    <property type="component" value="Unassembled WGS sequence"/>
</dbReference>
<dbReference type="InterPro" id="IPR055304">
    <property type="entry name" value="CHCHD2/10-like"/>
</dbReference>
<gene>
    <name evidence="3" type="ORF">Ctob_003399</name>
</gene>
<name>A0A0M0J3W6_9EUKA</name>
<accession>A0A0M0J3W6</accession>
<dbReference type="GO" id="GO:0005634">
    <property type="term" value="C:nucleus"/>
    <property type="evidence" value="ECO:0007669"/>
    <property type="project" value="TreeGrafter"/>
</dbReference>
<dbReference type="AlphaFoldDB" id="A0A0M0J3W6"/>
<proteinExistence type="predicted"/>
<dbReference type="Gene3D" id="1.25.40.10">
    <property type="entry name" value="Tetratricopeptide repeat domain"/>
    <property type="match status" value="1"/>
</dbReference>
<dbReference type="InterPro" id="IPR009069">
    <property type="entry name" value="Cys_alpha_HP_mot_SF"/>
</dbReference>
<dbReference type="PANTHER" id="PTHR13523">
    <property type="entry name" value="COILED-COIL-HELIX-COILED-COIL-HELIX DOMAIN CONTAINING 2/NUR77"/>
    <property type="match status" value="1"/>
</dbReference>
<evidence type="ECO:0000313" key="3">
    <source>
        <dbReference type="EMBL" id="KOO21286.1"/>
    </source>
</evidence>
<dbReference type="Gene3D" id="2.60.120.620">
    <property type="entry name" value="q2cbj1_9rhob like domain"/>
    <property type="match status" value="1"/>
</dbReference>
<dbReference type="PROSITE" id="PS51808">
    <property type="entry name" value="CHCH"/>
    <property type="match status" value="1"/>
</dbReference>
<dbReference type="PANTHER" id="PTHR13523:SF2">
    <property type="entry name" value="COILED-COIL-HELIX-COILED-COIL-HELIX DOMAIN CONTAINING 2, ISOFORM A-RELATED"/>
    <property type="match status" value="1"/>
</dbReference>
<dbReference type="PROSITE" id="PS51471">
    <property type="entry name" value="FE2OG_OXY"/>
    <property type="match status" value="1"/>
</dbReference>
<feature type="compositionally biased region" description="Low complexity" evidence="1">
    <location>
        <begin position="498"/>
        <end position="513"/>
    </location>
</feature>
<comment type="caution">
    <text evidence="3">The sequence shown here is derived from an EMBL/GenBank/DDBJ whole genome shotgun (WGS) entry which is preliminary data.</text>
</comment>
<evidence type="ECO:0000259" key="2">
    <source>
        <dbReference type="PROSITE" id="PS51471"/>
    </source>
</evidence>
<keyword evidence="4" id="KW-1185">Reference proteome</keyword>
<feature type="region of interest" description="Disordered" evidence="1">
    <location>
        <begin position="497"/>
        <end position="538"/>
    </location>
</feature>
<reference evidence="4" key="1">
    <citation type="journal article" date="2015" name="PLoS Genet.">
        <title>Genome Sequence and Transcriptome Analyses of Chrysochromulina tobin: Metabolic Tools for Enhanced Algal Fitness in the Prominent Order Prymnesiales (Haptophyceae).</title>
        <authorList>
            <person name="Hovde B.T."/>
            <person name="Deodato C.R."/>
            <person name="Hunsperger H.M."/>
            <person name="Ryken S.A."/>
            <person name="Yost W."/>
            <person name="Jha R.K."/>
            <person name="Patterson J."/>
            <person name="Monnat R.J. Jr."/>
            <person name="Barlow S.B."/>
            <person name="Starkenburg S.R."/>
            <person name="Cattolico R.A."/>
        </authorList>
    </citation>
    <scope>NUCLEOTIDE SEQUENCE</scope>
    <source>
        <strain evidence="4">CCMP291</strain>
    </source>
</reference>